<evidence type="ECO:0000313" key="1">
    <source>
        <dbReference type="Ensembl" id="ENSCCRP00020062914.1"/>
    </source>
</evidence>
<reference evidence="1" key="1">
    <citation type="submission" date="2025-08" db="UniProtKB">
        <authorList>
            <consortium name="Ensembl"/>
        </authorList>
    </citation>
    <scope>IDENTIFICATION</scope>
</reference>
<dbReference type="Ensembl" id="ENSCCRT00020069266.1">
    <property type="protein sequence ID" value="ENSCCRP00020062914.1"/>
    <property type="gene ID" value="ENSCCRG00020029684.1"/>
</dbReference>
<dbReference type="Proteomes" id="UP000694701">
    <property type="component" value="Unplaced"/>
</dbReference>
<name>A0A8C2G1H7_CYPCA</name>
<proteinExistence type="predicted"/>
<dbReference type="AlphaFoldDB" id="A0A8C2G1H7"/>
<accession>A0A8C2G1H7</accession>
<sequence length="54" mass="5884">ISRPMPCPVLLGTVKGGGLSALLHRYTIEKKVAKVEKVLKKGSYTSGAYPVFFF</sequence>
<evidence type="ECO:0000313" key="2">
    <source>
        <dbReference type="Proteomes" id="UP000694701"/>
    </source>
</evidence>
<protein>
    <submittedName>
        <fullName evidence="1">Uncharacterized protein</fullName>
    </submittedName>
</protein>
<organism evidence="1 2">
    <name type="scientific">Cyprinus carpio</name>
    <name type="common">Common carp</name>
    <dbReference type="NCBI Taxonomy" id="7962"/>
    <lineage>
        <taxon>Eukaryota</taxon>
        <taxon>Metazoa</taxon>
        <taxon>Chordata</taxon>
        <taxon>Craniata</taxon>
        <taxon>Vertebrata</taxon>
        <taxon>Euteleostomi</taxon>
        <taxon>Actinopterygii</taxon>
        <taxon>Neopterygii</taxon>
        <taxon>Teleostei</taxon>
        <taxon>Ostariophysi</taxon>
        <taxon>Cypriniformes</taxon>
        <taxon>Cyprinidae</taxon>
        <taxon>Cyprininae</taxon>
        <taxon>Cyprinus</taxon>
    </lineage>
</organism>